<reference evidence="2" key="2">
    <citation type="submission" date="2025-09" db="UniProtKB">
        <authorList>
            <consortium name="Ensembl"/>
        </authorList>
    </citation>
    <scope>IDENTIFICATION</scope>
</reference>
<evidence type="ECO:0000313" key="2">
    <source>
        <dbReference type="Ensembl" id="ENSMMMP00000012242.1"/>
    </source>
</evidence>
<dbReference type="Ensembl" id="ENSMMMT00000013982.1">
    <property type="protein sequence ID" value="ENSMMMP00000012242.1"/>
    <property type="gene ID" value="ENSMMMG00000010952.1"/>
</dbReference>
<feature type="compositionally biased region" description="Low complexity" evidence="1">
    <location>
        <begin position="1"/>
        <end position="17"/>
    </location>
</feature>
<dbReference type="GeneTree" id="ENSGT00960000190154"/>
<proteinExistence type="predicted"/>
<accession>A0A8C5ZCX4</accession>
<evidence type="ECO:0000256" key="1">
    <source>
        <dbReference type="SAM" id="MobiDB-lite"/>
    </source>
</evidence>
<name>A0A8C5ZCX4_MARMA</name>
<feature type="region of interest" description="Disordered" evidence="1">
    <location>
        <begin position="119"/>
        <end position="144"/>
    </location>
</feature>
<keyword evidence="3" id="KW-1185">Reference proteome</keyword>
<organism evidence="2 3">
    <name type="scientific">Marmota marmota marmota</name>
    <name type="common">Alpine marmot</name>
    <dbReference type="NCBI Taxonomy" id="9994"/>
    <lineage>
        <taxon>Eukaryota</taxon>
        <taxon>Metazoa</taxon>
        <taxon>Chordata</taxon>
        <taxon>Craniata</taxon>
        <taxon>Vertebrata</taxon>
        <taxon>Euteleostomi</taxon>
        <taxon>Mammalia</taxon>
        <taxon>Eutheria</taxon>
        <taxon>Euarchontoglires</taxon>
        <taxon>Glires</taxon>
        <taxon>Rodentia</taxon>
        <taxon>Sciuromorpha</taxon>
        <taxon>Sciuridae</taxon>
        <taxon>Xerinae</taxon>
        <taxon>Marmotini</taxon>
        <taxon>Marmota</taxon>
    </lineage>
</organism>
<sequence>TEATAVAVAGPAAAHAAPPGPPVPATKAGAALRVGVSEPRETQLGVPWHRERPGPRTWRGCNPHRNKEVPGPARGQMGPGKTVRAGALPVGGARLCCSERVPSPPPAHLHVQGTKSLTTAQIPPSCSILTAKEQARGGPSGGET</sequence>
<evidence type="ECO:0000313" key="3">
    <source>
        <dbReference type="Proteomes" id="UP000694407"/>
    </source>
</evidence>
<feature type="region of interest" description="Disordered" evidence="1">
    <location>
        <begin position="1"/>
        <end position="86"/>
    </location>
</feature>
<feature type="compositionally biased region" description="Polar residues" evidence="1">
    <location>
        <begin position="119"/>
        <end position="128"/>
    </location>
</feature>
<dbReference type="AlphaFoldDB" id="A0A8C5ZCX4"/>
<dbReference type="Proteomes" id="UP000694407">
    <property type="component" value="Unplaced"/>
</dbReference>
<protein>
    <submittedName>
        <fullName evidence="2">Uncharacterized protein</fullName>
    </submittedName>
</protein>
<reference evidence="2" key="1">
    <citation type="submission" date="2025-08" db="UniProtKB">
        <authorList>
            <consortium name="Ensembl"/>
        </authorList>
    </citation>
    <scope>IDENTIFICATION</scope>
</reference>